<feature type="transmembrane region" description="Helical" evidence="2">
    <location>
        <begin position="567"/>
        <end position="587"/>
    </location>
</feature>
<comment type="caution">
    <text evidence="4">The sequence shown here is derived from an EMBL/GenBank/DDBJ whole genome shotgun (WGS) entry which is preliminary data.</text>
</comment>
<evidence type="ECO:0000313" key="4">
    <source>
        <dbReference type="EMBL" id="KJL22909.1"/>
    </source>
</evidence>
<gene>
    <name evidence="4" type="ORF">RN51_01654</name>
</gene>
<reference evidence="4 5" key="1">
    <citation type="submission" date="2015-02" db="EMBL/GenBank/DDBJ databases">
        <title>Draft genome sequences of ten Microbacterium spp. with emphasis on heavy metal contaminated environments.</title>
        <authorList>
            <person name="Corretto E."/>
        </authorList>
    </citation>
    <scope>NUCLEOTIDE SEQUENCE [LARGE SCALE GENOMIC DNA]</scope>
    <source>
        <strain evidence="4 5">BEL163</strain>
    </source>
</reference>
<dbReference type="Proteomes" id="UP000033725">
    <property type="component" value="Unassembled WGS sequence"/>
</dbReference>
<keyword evidence="3" id="KW-0732">Signal</keyword>
<dbReference type="AlphaFoldDB" id="A0A0F0KR12"/>
<dbReference type="RefSeq" id="WP_045263558.1">
    <property type="nucleotide sequence ID" value="NZ_JYIV01000024.1"/>
</dbReference>
<feature type="region of interest" description="Disordered" evidence="1">
    <location>
        <begin position="506"/>
        <end position="568"/>
    </location>
</feature>
<dbReference type="PATRIC" id="fig|82380.10.peg.1663"/>
<keyword evidence="2" id="KW-1133">Transmembrane helix</keyword>
<feature type="signal peptide" evidence="3">
    <location>
        <begin position="1"/>
        <end position="30"/>
    </location>
</feature>
<accession>A0A0F0KR12</accession>
<evidence type="ECO:0000313" key="5">
    <source>
        <dbReference type="Proteomes" id="UP000033725"/>
    </source>
</evidence>
<organism evidence="4 5">
    <name type="scientific">Microbacterium oxydans</name>
    <dbReference type="NCBI Taxonomy" id="82380"/>
    <lineage>
        <taxon>Bacteria</taxon>
        <taxon>Bacillati</taxon>
        <taxon>Actinomycetota</taxon>
        <taxon>Actinomycetes</taxon>
        <taxon>Micrococcales</taxon>
        <taxon>Microbacteriaceae</taxon>
        <taxon>Microbacterium</taxon>
    </lineage>
</organism>
<evidence type="ECO:0008006" key="6">
    <source>
        <dbReference type="Google" id="ProtNLM"/>
    </source>
</evidence>
<protein>
    <recommendedName>
        <fullName evidence="6">Gram-positive cocci surface proteins LPxTG domain-containing protein</fullName>
    </recommendedName>
</protein>
<dbReference type="OrthoDB" id="9943787at2"/>
<feature type="compositionally biased region" description="Acidic residues" evidence="1">
    <location>
        <begin position="515"/>
        <end position="526"/>
    </location>
</feature>
<evidence type="ECO:0000256" key="1">
    <source>
        <dbReference type="SAM" id="MobiDB-lite"/>
    </source>
</evidence>
<sequence>MNSFIKKTCAFGVGITLGLAPFLLVTPAFAADTGIEQTASTGLKTLGTETVETAFGSVSIERFMPELRDARIQGIAIPETSGPGDEVAIDLRSLVGGFEYDAQTGELISTPGSADRAPETVVDPAGRTPFIPDIDWSAFTWRISGLEGTGVVDHLADADGSLTLVPLRENAEFGATVKLVHTATGTESAPITITGQSGANGTAADWLTTADRAGGDGNAAMWKASERGFAEGRFLSWSEPEETTLASPAAWSDSVRPWVEVPISGRTNAPIMAPAGFGLERWPDGHIQPLGIRTAARVGQARSEPVTSFEVNLAERLPELGITAVALPGAPDGTLSLDAAPVWVQPYGVGGLDYQAADGLTLTVDGTTITGEFGSAEWTNAVGVTVFVLTDAGVQAVELRVEARPADTAAGLVEKRVATDTEVLITDAEMLEASRLSGLEPTIRQVRAMTLPEGIERVEDGFLFAGAAEPTALAFGFEVTETFETPFGPVRPDAVRAPGEVRIEVFEDAVTPPVEEPEPPVTEEPEPPVTEPPAEEEPPVTDEPAKPEPSKPTPPKRVETGDAGSPFWQALPGAAAVLALIGGLAAYRRRPEGAAK</sequence>
<evidence type="ECO:0000256" key="2">
    <source>
        <dbReference type="SAM" id="Phobius"/>
    </source>
</evidence>
<dbReference type="EMBL" id="JYIV01000024">
    <property type="protein sequence ID" value="KJL22909.1"/>
    <property type="molecule type" value="Genomic_DNA"/>
</dbReference>
<feature type="chain" id="PRO_5002444555" description="Gram-positive cocci surface proteins LPxTG domain-containing protein" evidence="3">
    <location>
        <begin position="31"/>
        <end position="596"/>
    </location>
</feature>
<name>A0A0F0KR12_9MICO</name>
<proteinExistence type="predicted"/>
<keyword evidence="2" id="KW-0472">Membrane</keyword>
<evidence type="ECO:0000256" key="3">
    <source>
        <dbReference type="SAM" id="SignalP"/>
    </source>
</evidence>
<keyword evidence="2" id="KW-0812">Transmembrane</keyword>